<proteinExistence type="predicted"/>
<evidence type="ECO:0000313" key="3">
    <source>
        <dbReference type="Proteomes" id="UP000054560"/>
    </source>
</evidence>
<organism evidence="2 3">
    <name type="scientific">Sphaeroforma arctica JP610</name>
    <dbReference type="NCBI Taxonomy" id="667725"/>
    <lineage>
        <taxon>Eukaryota</taxon>
        <taxon>Ichthyosporea</taxon>
        <taxon>Ichthyophonida</taxon>
        <taxon>Sphaeroforma</taxon>
    </lineage>
</organism>
<evidence type="ECO:0000313" key="2">
    <source>
        <dbReference type="EMBL" id="KNC87565.1"/>
    </source>
</evidence>
<evidence type="ECO:0000256" key="1">
    <source>
        <dbReference type="SAM" id="MobiDB-lite"/>
    </source>
</evidence>
<dbReference type="GeneID" id="25900834"/>
<gene>
    <name evidence="2" type="ORF">SARC_00330</name>
</gene>
<reference evidence="2 3" key="1">
    <citation type="submission" date="2011-02" db="EMBL/GenBank/DDBJ databases">
        <title>The Genome Sequence of Sphaeroforma arctica JP610.</title>
        <authorList>
            <consortium name="The Broad Institute Genome Sequencing Platform"/>
            <person name="Russ C."/>
            <person name="Cuomo C."/>
            <person name="Young S.K."/>
            <person name="Zeng Q."/>
            <person name="Gargeya S."/>
            <person name="Alvarado L."/>
            <person name="Berlin A."/>
            <person name="Chapman S.B."/>
            <person name="Chen Z."/>
            <person name="Freedman E."/>
            <person name="Gellesch M."/>
            <person name="Goldberg J."/>
            <person name="Griggs A."/>
            <person name="Gujja S."/>
            <person name="Heilman E."/>
            <person name="Heiman D."/>
            <person name="Howarth C."/>
            <person name="Mehta T."/>
            <person name="Neiman D."/>
            <person name="Pearson M."/>
            <person name="Roberts A."/>
            <person name="Saif S."/>
            <person name="Shea T."/>
            <person name="Shenoy N."/>
            <person name="Sisk P."/>
            <person name="Stolte C."/>
            <person name="Sykes S."/>
            <person name="White J."/>
            <person name="Yandava C."/>
            <person name="Burger G."/>
            <person name="Gray M.W."/>
            <person name="Holland P.W.H."/>
            <person name="King N."/>
            <person name="Lang F.B.F."/>
            <person name="Roger A.J."/>
            <person name="Ruiz-Trillo I."/>
            <person name="Haas B."/>
            <person name="Nusbaum C."/>
            <person name="Birren B."/>
        </authorList>
    </citation>
    <scope>NUCLEOTIDE SEQUENCE [LARGE SCALE GENOMIC DNA]</scope>
    <source>
        <strain evidence="2 3">JP610</strain>
    </source>
</reference>
<keyword evidence="3" id="KW-1185">Reference proteome</keyword>
<dbReference type="EMBL" id="KQ241605">
    <property type="protein sequence ID" value="KNC87565.1"/>
    <property type="molecule type" value="Genomic_DNA"/>
</dbReference>
<dbReference type="Proteomes" id="UP000054560">
    <property type="component" value="Unassembled WGS sequence"/>
</dbReference>
<sequence>MSGNNYKLRLQILELEVRSFVEIRVLGVFLAVRLGTFLQITLVAYVKPGLGMHVGQTRLDHALTRHTLLPSVKALPTRKDIVRDIQKNADKQGMFHNQSLIPPTSISIDICEALILVWYKALPELYTCLKDLQTALRAFIAAAYSGELKEGVLQALDMYGTTQAAAYTARMITARGRPPAPSPGRLSDSGYQSETGYTSSQQPHRDSRSYRGEGTLLRLPPLSVT</sequence>
<dbReference type="RefSeq" id="XP_014161467.1">
    <property type="nucleotide sequence ID" value="XM_014305992.1"/>
</dbReference>
<accession>A0A0L0GEX9</accession>
<feature type="compositionally biased region" description="Polar residues" evidence="1">
    <location>
        <begin position="189"/>
        <end position="202"/>
    </location>
</feature>
<name>A0A0L0GEX9_9EUKA</name>
<dbReference type="AlphaFoldDB" id="A0A0L0GEX9"/>
<protein>
    <submittedName>
        <fullName evidence="2">Uncharacterized protein</fullName>
    </submittedName>
</protein>
<feature type="region of interest" description="Disordered" evidence="1">
    <location>
        <begin position="174"/>
        <end position="225"/>
    </location>
</feature>